<gene>
    <name evidence="1" type="ORF">FOMPIDRAFT_1132987</name>
</gene>
<proteinExistence type="predicted"/>
<dbReference type="OrthoDB" id="2690740at2759"/>
<dbReference type="EMBL" id="KE504214">
    <property type="protein sequence ID" value="EPS95135.1"/>
    <property type="molecule type" value="Genomic_DNA"/>
</dbReference>
<protein>
    <recommendedName>
        <fullName evidence="3">Prolyl 4-hydroxylase alpha subunit Fe(2+) 2OG dioxygenase domain-containing protein</fullName>
    </recommendedName>
</protein>
<accession>S8EZV7</accession>
<dbReference type="InParanoid" id="S8EZV7"/>
<dbReference type="Gene3D" id="3.60.130.30">
    <property type="match status" value="1"/>
</dbReference>
<dbReference type="HOGENOM" id="CLU_087177_0_0_1"/>
<reference evidence="1 2" key="1">
    <citation type="journal article" date="2012" name="Science">
        <title>The Paleozoic origin of enzymatic lignin decomposition reconstructed from 31 fungal genomes.</title>
        <authorList>
            <person name="Floudas D."/>
            <person name="Binder M."/>
            <person name="Riley R."/>
            <person name="Barry K."/>
            <person name="Blanchette R.A."/>
            <person name="Henrissat B."/>
            <person name="Martinez A.T."/>
            <person name="Otillar R."/>
            <person name="Spatafora J.W."/>
            <person name="Yadav J.S."/>
            <person name="Aerts A."/>
            <person name="Benoit I."/>
            <person name="Boyd A."/>
            <person name="Carlson A."/>
            <person name="Copeland A."/>
            <person name="Coutinho P.M."/>
            <person name="de Vries R.P."/>
            <person name="Ferreira P."/>
            <person name="Findley K."/>
            <person name="Foster B."/>
            <person name="Gaskell J."/>
            <person name="Glotzer D."/>
            <person name="Gorecki P."/>
            <person name="Heitman J."/>
            <person name="Hesse C."/>
            <person name="Hori C."/>
            <person name="Igarashi K."/>
            <person name="Jurgens J.A."/>
            <person name="Kallen N."/>
            <person name="Kersten P."/>
            <person name="Kohler A."/>
            <person name="Kuees U."/>
            <person name="Kumar T.K.A."/>
            <person name="Kuo A."/>
            <person name="LaButti K."/>
            <person name="Larrondo L.F."/>
            <person name="Lindquist E."/>
            <person name="Ling A."/>
            <person name="Lombard V."/>
            <person name="Lucas S."/>
            <person name="Lundell T."/>
            <person name="Martin R."/>
            <person name="McLaughlin D.J."/>
            <person name="Morgenstern I."/>
            <person name="Morin E."/>
            <person name="Murat C."/>
            <person name="Nagy L.G."/>
            <person name="Nolan M."/>
            <person name="Ohm R.A."/>
            <person name="Patyshakuliyeva A."/>
            <person name="Rokas A."/>
            <person name="Ruiz-Duenas F.J."/>
            <person name="Sabat G."/>
            <person name="Salamov A."/>
            <person name="Samejima M."/>
            <person name="Schmutz J."/>
            <person name="Slot J.C."/>
            <person name="St John F."/>
            <person name="Stenlid J."/>
            <person name="Sun H."/>
            <person name="Sun S."/>
            <person name="Syed K."/>
            <person name="Tsang A."/>
            <person name="Wiebenga A."/>
            <person name="Young D."/>
            <person name="Pisabarro A."/>
            <person name="Eastwood D.C."/>
            <person name="Martin F."/>
            <person name="Cullen D."/>
            <person name="Grigoriev I.V."/>
            <person name="Hibbett D.S."/>
        </authorList>
    </citation>
    <scope>NUCLEOTIDE SEQUENCE</scope>
    <source>
        <strain evidence="2">FP-58527</strain>
    </source>
</reference>
<name>S8EZV7_FOMSC</name>
<dbReference type="AlphaFoldDB" id="S8EZV7"/>
<sequence>YAAGKRCSQDLYVRVPLDGVKDVLTICGVNDASLASVCTSMPEAMKHSLAERFAACFHSDPLQHRNTVSNPLEMPYETLHFSWYNRHCTRGQDAPTDTPPLMMRRTGWSRTNHAQFLPYTSKDMADNSMVYESLKNLLDDIFMWIDQKLEFMLPPEYEHLQTIVSILPDSNASPVHPFVGLVVNLNVITTAHRDSKDDTVCLVLALGDFEEGELCLYEPGLVIPLQHGHFVVFPSCDITHFNLHYRGRRASIVLHMDREMSKWADSDRNRWNSNVHFTK</sequence>
<evidence type="ECO:0000313" key="1">
    <source>
        <dbReference type="EMBL" id="EPS95135.1"/>
    </source>
</evidence>
<feature type="non-terminal residue" evidence="1">
    <location>
        <position position="1"/>
    </location>
</feature>
<evidence type="ECO:0008006" key="3">
    <source>
        <dbReference type="Google" id="ProtNLM"/>
    </source>
</evidence>
<dbReference type="Proteomes" id="UP000015241">
    <property type="component" value="Unassembled WGS sequence"/>
</dbReference>
<dbReference type="STRING" id="743788.S8EZV7"/>
<organism evidence="1 2">
    <name type="scientific">Fomitopsis schrenkii</name>
    <name type="common">Brown rot fungus</name>
    <dbReference type="NCBI Taxonomy" id="2126942"/>
    <lineage>
        <taxon>Eukaryota</taxon>
        <taxon>Fungi</taxon>
        <taxon>Dikarya</taxon>
        <taxon>Basidiomycota</taxon>
        <taxon>Agaricomycotina</taxon>
        <taxon>Agaricomycetes</taxon>
        <taxon>Polyporales</taxon>
        <taxon>Fomitopsis</taxon>
    </lineage>
</organism>
<keyword evidence="2" id="KW-1185">Reference proteome</keyword>
<dbReference type="eggNOG" id="ENOG502SNT8">
    <property type="taxonomic scope" value="Eukaryota"/>
</dbReference>
<evidence type="ECO:0000313" key="2">
    <source>
        <dbReference type="Proteomes" id="UP000015241"/>
    </source>
</evidence>